<dbReference type="GeneID" id="25769961"/>
<comment type="function">
    <text evidence="1">Involved in the biogenesis of the 60S ribosomal subunit.</text>
</comment>
<dbReference type="STRING" id="871575.W1QHK4"/>
<dbReference type="SUPFAM" id="SSF50978">
    <property type="entry name" value="WD40 repeat-like"/>
    <property type="match status" value="1"/>
</dbReference>
<gene>
    <name evidence="5" type="ORF">HPODL_00490</name>
</gene>
<accession>W1QHK4</accession>
<dbReference type="InterPro" id="IPR036322">
    <property type="entry name" value="WD40_repeat_dom_sf"/>
</dbReference>
<dbReference type="GO" id="GO:0030687">
    <property type="term" value="C:preribosome, large subunit precursor"/>
    <property type="evidence" value="ECO:0007669"/>
    <property type="project" value="TreeGrafter"/>
</dbReference>
<proteinExistence type="inferred from homology"/>
<dbReference type="HOGENOM" id="CLU_746167_0_0_1"/>
<comment type="caution">
    <text evidence="5">The sequence shown here is derived from an EMBL/GenBank/DDBJ whole genome shotgun (WGS) entry which is preliminary data.</text>
</comment>
<name>W1QHK4_OGAPD</name>
<organism evidence="5 6">
    <name type="scientific">Ogataea parapolymorpha (strain ATCC 26012 / BCRC 20466 / JCM 22074 / NRRL Y-7560 / DL-1)</name>
    <name type="common">Yeast</name>
    <name type="synonym">Hansenula polymorpha</name>
    <dbReference type="NCBI Taxonomy" id="871575"/>
    <lineage>
        <taxon>Eukaryota</taxon>
        <taxon>Fungi</taxon>
        <taxon>Dikarya</taxon>
        <taxon>Ascomycota</taxon>
        <taxon>Saccharomycotina</taxon>
        <taxon>Pichiomycetes</taxon>
        <taxon>Pichiales</taxon>
        <taxon>Pichiaceae</taxon>
        <taxon>Ogataea</taxon>
    </lineage>
</organism>
<dbReference type="PANTHER" id="PTHR16038">
    <property type="entry name" value="NOP SEVEN ASSOCIATED PROTEIN 1"/>
    <property type="match status" value="1"/>
</dbReference>
<evidence type="ECO:0000256" key="4">
    <source>
        <dbReference type="ARBA" id="ARBA00014234"/>
    </source>
</evidence>
<dbReference type="EMBL" id="AEOI02000005">
    <property type="protein sequence ID" value="ESX01085.1"/>
    <property type="molecule type" value="Genomic_DNA"/>
</dbReference>
<dbReference type="InterPro" id="IPR015943">
    <property type="entry name" value="WD40/YVTN_repeat-like_dom_sf"/>
</dbReference>
<evidence type="ECO:0000256" key="1">
    <source>
        <dbReference type="ARBA" id="ARBA00002889"/>
    </source>
</evidence>
<dbReference type="KEGG" id="opa:HPODL_00490"/>
<dbReference type="InterPro" id="IPR037379">
    <property type="entry name" value="WDR74/Nsa1"/>
</dbReference>
<dbReference type="PANTHER" id="PTHR16038:SF4">
    <property type="entry name" value="WD REPEAT-CONTAINING PROTEIN 74"/>
    <property type="match status" value="1"/>
</dbReference>
<comment type="similarity">
    <text evidence="2">Belongs to the NSA1 family.</text>
</comment>
<dbReference type="Proteomes" id="UP000008673">
    <property type="component" value="Unassembled WGS sequence"/>
</dbReference>
<evidence type="ECO:0000256" key="2">
    <source>
        <dbReference type="ARBA" id="ARBA00007861"/>
    </source>
</evidence>
<evidence type="ECO:0000313" key="6">
    <source>
        <dbReference type="Proteomes" id="UP000008673"/>
    </source>
</evidence>
<dbReference type="OrthoDB" id="3987726at2759"/>
<dbReference type="RefSeq" id="XP_013935919.1">
    <property type="nucleotide sequence ID" value="XM_014080444.1"/>
</dbReference>
<comment type="subunit">
    <text evidence="3">Component of the pre-66S ribosomal particle.</text>
</comment>
<evidence type="ECO:0000313" key="5">
    <source>
        <dbReference type="EMBL" id="ESX01085.1"/>
    </source>
</evidence>
<dbReference type="GO" id="GO:0042273">
    <property type="term" value="P:ribosomal large subunit biogenesis"/>
    <property type="evidence" value="ECO:0007669"/>
    <property type="project" value="InterPro"/>
</dbReference>
<reference evidence="5 6" key="1">
    <citation type="journal article" date="2013" name="BMC Genomics">
        <title>Genome sequence and analysis of methylotrophic yeast Hansenula polymorpha DL1.</title>
        <authorList>
            <person name="Ravin N.V."/>
            <person name="Eldarov M.A."/>
            <person name="Kadnikov V.V."/>
            <person name="Beletsky A.V."/>
            <person name="Schneider J."/>
            <person name="Mardanova E.S."/>
            <person name="Smekalova E.M."/>
            <person name="Zvereva M.I."/>
            <person name="Dontsova O.A."/>
            <person name="Mardanov A.V."/>
            <person name="Skryabin K.G."/>
        </authorList>
    </citation>
    <scope>NUCLEOTIDE SEQUENCE [LARGE SCALE GENOMIC DNA]</scope>
    <source>
        <strain evidence="6">ATCC 26012 / BCRC 20466 / JCM 22074 / NRRL Y-7560 / DL-1</strain>
    </source>
</reference>
<dbReference type="GO" id="GO:0005730">
    <property type="term" value="C:nucleolus"/>
    <property type="evidence" value="ECO:0007669"/>
    <property type="project" value="InterPro"/>
</dbReference>
<protein>
    <recommendedName>
        <fullName evidence="4">Ribosome biogenesis protein NSA1</fullName>
    </recommendedName>
</protein>
<dbReference type="AlphaFoldDB" id="W1QHK4"/>
<evidence type="ECO:0000256" key="3">
    <source>
        <dbReference type="ARBA" id="ARBA00011187"/>
    </source>
</evidence>
<sequence>MKILLSTVRDKAKLTEIAISQNEADRKIRLARPTPAQYSSLYSAAIIEQITPFKFNNTTYTAIARQGGLIDIYNAKSSMPLISLTENLRLGSDFMVALNVVDHFLISCSNRGLVSVYNISKLVDEPDLEGGFFMLIEDPVEFCRPLDNPFKFVTGGYNNSLEMYDFRKDYESHQRQTSESTFLRICRSIITIKPVFKTANPKPNGDFPWLKNAVFVRESCEDADLTILATTKFGKLLMYKPYFAKVPIQVFQLSPHSINHITTLNKCKILFMDSFNTIGIFDLAAERVVKQFNIALIGSIASLDCVKINDFSFLVIIASLDKNLRLYRLTLPDCTLALIGISKLSSIVPCLKLIDLEDNVRQLDFRYYDTK</sequence>
<dbReference type="Gene3D" id="2.130.10.10">
    <property type="entry name" value="YVTN repeat-like/Quinoprotein amine dehydrogenase"/>
    <property type="match status" value="1"/>
</dbReference>
<keyword evidence="6" id="KW-1185">Reference proteome</keyword>